<comment type="catalytic activity">
    <reaction evidence="1">
        <text>Hydrolysis of terminal, non-reducing alpha-D-mannose residues in alpha-D-mannosides.</text>
        <dbReference type="EC" id="3.2.1.24"/>
    </reaction>
</comment>
<feature type="compositionally biased region" description="Pro residues" evidence="12">
    <location>
        <begin position="1335"/>
        <end position="1349"/>
    </location>
</feature>
<feature type="compositionally biased region" description="Low complexity" evidence="12">
    <location>
        <begin position="1524"/>
        <end position="1543"/>
    </location>
</feature>
<evidence type="ECO:0000256" key="8">
    <source>
        <dbReference type="ARBA" id="ARBA00023157"/>
    </source>
</evidence>
<dbReference type="Gene3D" id="3.20.110.10">
    <property type="entry name" value="Glycoside hydrolase 38, N terminal domain"/>
    <property type="match status" value="1"/>
</dbReference>
<feature type="chain" id="PRO_5042063779" description="alpha-mannosidase" evidence="13">
    <location>
        <begin position="18"/>
        <end position="1568"/>
    </location>
</feature>
<dbReference type="InterPro" id="IPR011333">
    <property type="entry name" value="SKP1/BTB/POZ_sf"/>
</dbReference>
<feature type="domain" description="BTB" evidence="14">
    <location>
        <begin position="1067"/>
        <end position="1132"/>
    </location>
</feature>
<dbReference type="GO" id="GO:0005764">
    <property type="term" value="C:lysosome"/>
    <property type="evidence" value="ECO:0007669"/>
    <property type="project" value="TreeGrafter"/>
</dbReference>
<dbReference type="SMART" id="SM00872">
    <property type="entry name" value="Alpha-mann_mid"/>
    <property type="match status" value="1"/>
</dbReference>
<keyword evidence="6" id="KW-0378">Hydrolase</keyword>
<dbReference type="InterPro" id="IPR011013">
    <property type="entry name" value="Gal_mutarotase_sf_dom"/>
</dbReference>
<dbReference type="GO" id="GO:0006013">
    <property type="term" value="P:mannose metabolic process"/>
    <property type="evidence" value="ECO:0007669"/>
    <property type="project" value="InterPro"/>
</dbReference>
<dbReference type="InterPro" id="IPR050843">
    <property type="entry name" value="Glycosyl_Hydrlase_38"/>
</dbReference>
<feature type="compositionally biased region" description="Acidic residues" evidence="12">
    <location>
        <begin position="1294"/>
        <end position="1308"/>
    </location>
</feature>
<dbReference type="InterPro" id="IPR011330">
    <property type="entry name" value="Glyco_hydro/deAcase_b/a-brl"/>
</dbReference>
<evidence type="ECO:0000256" key="10">
    <source>
        <dbReference type="ARBA" id="ARBA00023295"/>
    </source>
</evidence>
<keyword evidence="11" id="KW-0863">Zinc-finger</keyword>
<evidence type="ECO:0000256" key="6">
    <source>
        <dbReference type="ARBA" id="ARBA00022801"/>
    </source>
</evidence>
<feature type="domain" description="C2H2-type" evidence="15">
    <location>
        <begin position="1466"/>
        <end position="1495"/>
    </location>
</feature>
<feature type="region of interest" description="Disordered" evidence="12">
    <location>
        <begin position="1436"/>
        <end position="1458"/>
    </location>
</feature>
<dbReference type="SUPFAM" id="SSF88688">
    <property type="entry name" value="Families 57/38 glycoside transferase middle domain"/>
    <property type="match status" value="1"/>
</dbReference>
<evidence type="ECO:0000259" key="14">
    <source>
        <dbReference type="PROSITE" id="PS50097"/>
    </source>
</evidence>
<comment type="caution">
    <text evidence="16">The sequence shown here is derived from an EMBL/GenBank/DDBJ whole genome shotgun (WGS) entry which is preliminary data.</text>
</comment>
<dbReference type="PANTHER" id="PTHR11607:SF3">
    <property type="entry name" value="LYSOSOMAL ALPHA-MANNOSIDASE"/>
    <property type="match status" value="1"/>
</dbReference>
<dbReference type="GO" id="GO:0030246">
    <property type="term" value="F:carbohydrate binding"/>
    <property type="evidence" value="ECO:0007669"/>
    <property type="project" value="InterPro"/>
</dbReference>
<keyword evidence="7" id="KW-0862">Zinc</keyword>
<feature type="domain" description="C2H2-type" evidence="15">
    <location>
        <begin position="1496"/>
        <end position="1524"/>
    </location>
</feature>
<dbReference type="CDD" id="cd18315">
    <property type="entry name" value="BTB_POZ_BAB-like"/>
    <property type="match status" value="1"/>
</dbReference>
<dbReference type="SMART" id="SM00225">
    <property type="entry name" value="BTB"/>
    <property type="match status" value="1"/>
</dbReference>
<name>A0AAE1TYZ1_9EUCA</name>
<feature type="compositionally biased region" description="Low complexity" evidence="12">
    <location>
        <begin position="1558"/>
        <end position="1568"/>
    </location>
</feature>
<feature type="region of interest" description="Disordered" evidence="12">
    <location>
        <begin position="1322"/>
        <end position="1383"/>
    </location>
</feature>
<dbReference type="Gene3D" id="2.70.98.30">
    <property type="entry name" value="Golgi alpha-mannosidase II, domain 4"/>
    <property type="match status" value="1"/>
</dbReference>
<dbReference type="InterPro" id="IPR000210">
    <property type="entry name" value="BTB/POZ_dom"/>
</dbReference>
<feature type="region of interest" description="Disordered" evidence="12">
    <location>
        <begin position="1152"/>
        <end position="1309"/>
    </location>
</feature>
<dbReference type="InterPro" id="IPR013780">
    <property type="entry name" value="Glyco_hydro_b"/>
</dbReference>
<evidence type="ECO:0000256" key="12">
    <source>
        <dbReference type="SAM" id="MobiDB-lite"/>
    </source>
</evidence>
<dbReference type="FunFam" id="2.60.40.1180:FF:000018">
    <property type="entry name" value="Alpha-mannosidase"/>
    <property type="match status" value="1"/>
</dbReference>
<evidence type="ECO:0000256" key="9">
    <source>
        <dbReference type="ARBA" id="ARBA00023180"/>
    </source>
</evidence>
<evidence type="ECO:0000256" key="4">
    <source>
        <dbReference type="ARBA" id="ARBA00012752"/>
    </source>
</evidence>
<accession>A0AAE1TYZ1</accession>
<evidence type="ECO:0000256" key="1">
    <source>
        <dbReference type="ARBA" id="ARBA00000365"/>
    </source>
</evidence>
<feature type="compositionally biased region" description="Low complexity" evidence="12">
    <location>
        <begin position="1442"/>
        <end position="1452"/>
    </location>
</feature>
<dbReference type="PROSITE" id="PS50097">
    <property type="entry name" value="BTB"/>
    <property type="match status" value="1"/>
</dbReference>
<reference evidence="16" key="1">
    <citation type="submission" date="2023-11" db="EMBL/GenBank/DDBJ databases">
        <title>Genome assemblies of two species of porcelain crab, Petrolisthes cinctipes and Petrolisthes manimaculis (Anomura: Porcellanidae).</title>
        <authorList>
            <person name="Angst P."/>
        </authorList>
    </citation>
    <scope>NUCLEOTIDE SEQUENCE</scope>
    <source>
        <strain evidence="16">PB745_02</strain>
        <tissue evidence="16">Gill</tissue>
    </source>
</reference>
<dbReference type="Gene3D" id="2.60.40.1180">
    <property type="entry name" value="Golgi alpha-mannosidase II"/>
    <property type="match status" value="1"/>
</dbReference>
<feature type="compositionally biased region" description="Low complexity" evidence="12">
    <location>
        <begin position="1243"/>
        <end position="1274"/>
    </location>
</feature>
<evidence type="ECO:0000256" key="13">
    <source>
        <dbReference type="SAM" id="SignalP"/>
    </source>
</evidence>
<evidence type="ECO:0000313" key="17">
    <source>
        <dbReference type="Proteomes" id="UP001292094"/>
    </source>
</evidence>
<dbReference type="Gene3D" id="3.30.710.10">
    <property type="entry name" value="Potassium Channel Kv1.1, Chain A"/>
    <property type="match status" value="1"/>
</dbReference>
<dbReference type="Pfam" id="PF01074">
    <property type="entry name" value="Glyco_hydro_38N"/>
    <property type="match status" value="1"/>
</dbReference>
<feature type="region of interest" description="Disordered" evidence="12">
    <location>
        <begin position="1524"/>
        <end position="1568"/>
    </location>
</feature>
<keyword evidence="17" id="KW-1185">Reference proteome</keyword>
<dbReference type="SUPFAM" id="SSF57667">
    <property type="entry name" value="beta-beta-alpha zinc fingers"/>
    <property type="match status" value="1"/>
</dbReference>
<dbReference type="Gene3D" id="1.20.1270.50">
    <property type="entry name" value="Glycoside hydrolase family 38, central domain"/>
    <property type="match status" value="2"/>
</dbReference>
<dbReference type="FunFam" id="1.20.1270.50:FF:000002">
    <property type="entry name" value="Alpha-mannosidase"/>
    <property type="match status" value="1"/>
</dbReference>
<dbReference type="Pfam" id="PF07748">
    <property type="entry name" value="Glyco_hydro_38C"/>
    <property type="match status" value="1"/>
</dbReference>
<dbReference type="FunFam" id="2.70.98.30:FF:000003">
    <property type="entry name" value="Alpha-mannosidase"/>
    <property type="match status" value="1"/>
</dbReference>
<dbReference type="InterPro" id="IPR000602">
    <property type="entry name" value="Glyco_hydro_38_N"/>
</dbReference>
<dbReference type="FunFam" id="1.20.1270.50:FF:000003">
    <property type="entry name" value="Alpha-mannosidase"/>
    <property type="match status" value="1"/>
</dbReference>
<organism evidence="16 17">
    <name type="scientific">Petrolisthes manimaculis</name>
    <dbReference type="NCBI Taxonomy" id="1843537"/>
    <lineage>
        <taxon>Eukaryota</taxon>
        <taxon>Metazoa</taxon>
        <taxon>Ecdysozoa</taxon>
        <taxon>Arthropoda</taxon>
        <taxon>Crustacea</taxon>
        <taxon>Multicrustacea</taxon>
        <taxon>Malacostraca</taxon>
        <taxon>Eumalacostraca</taxon>
        <taxon>Eucarida</taxon>
        <taxon>Decapoda</taxon>
        <taxon>Pleocyemata</taxon>
        <taxon>Anomura</taxon>
        <taxon>Galatheoidea</taxon>
        <taxon>Porcellanidae</taxon>
        <taxon>Petrolisthes</taxon>
    </lineage>
</organism>
<feature type="compositionally biased region" description="Gly residues" evidence="12">
    <location>
        <begin position="1367"/>
        <end position="1379"/>
    </location>
</feature>
<feature type="region of interest" description="Disordered" evidence="12">
    <location>
        <begin position="958"/>
        <end position="994"/>
    </location>
</feature>
<dbReference type="GO" id="GO:0004559">
    <property type="term" value="F:alpha-mannosidase activity"/>
    <property type="evidence" value="ECO:0007669"/>
    <property type="project" value="UniProtKB-EC"/>
</dbReference>
<sequence>MWLAIACVLLFFGNVWANPSCNPGKAGMLNVHLVCHTHNDVGWLKTVDQYFYGSQNSIQLAGVEYILDSVVRTLLEDPEKKFIYVESAFFFRWWDEQTDKMKADVKGLVERGQLEFIGGGWCMNDEAAAHYNAIIDQMTVGLRKLNETFGDAGKPTIGWQIDPFGHSREQASLFAQMGFNGLFHGRIDFDDKNTRLANKTMEMVWQASQDLGDAAWLFTGILPNRYSPPRGFCFDVLCRDDPIMDDPRLKDYNVDEKVADFVKAAETESSGYATDHIIMTMGEDFNYQSADMWYKNLDKLIRYVNARQGNGSRVNVFYSTPSCYLDSLHQANLTWPTKTDDFFPYASGNHTYWTGYFTSRAALKGHVRATNAFLQAVKQVSVLTGLGADPRLEGLKEAMGVLQHHDAVSGTAKQAVTDDYSERLDQGVDGAFEMLAEAYRKLQPGVETEESPVYCSQLNISSCSVTETSDSFLVTAYNPLAKPREHIIRIPVPAGTAYKVTNYQGNAVTVQLVPIPDSVLTLPGRNSNAKLDLVFNSGDIPPLGYLQFHVRRTNSRRILTQQMSSVYIPEASDQLQWFNQQEGSLALGMDTKTGTLKAIGVVRPSGIDMIKVNQTFLWYAGVNGNNSKEEWRSSGAYIFRPNTSAPFPVSEGDAATLKVIQGPVVNEIHQTWNGWVSQVLRVVPGTLLLQMEWLVGPIPIQDGVGKEVVSRLVWPDVNTHKTFYTDSNGREMIKRVVDYRPTWKLNNLEPVAGNYYPVTSRILLDAGDNFKAALLNDRAQGGTSLDDGHMELMVHRRLLHDDAFGVGEALNETAFGEGLVVRGKHYLLHSEFGDSMCDFGCLHRLVGERVLLPPIISFTPTTATHHDWIARDNTKFSGVRAEVPYNVHLLSLEPLGGSEVLVRVEHQFQANESVTFSAPATLDLQDLLADWDIVSAQETTLAANTIKKDLNRYQWKVQHEGGQQRGGSEDAQRGRKEGRRQDAQRGGGERGGPFTITLKPMEIKTFILVVKKASDRSLFTKKISQVRCSNVCLSVMAGEGLLSLRWNNHRTSFMQVLSSLWDKHKYSDVTLACAGKFYSVHKFVLSTCSDYFLDIVENTPCTHPTIVLKDIRPQDLEALLNYMYLGEVNVLQTDLSRLIKAAECLRIKGLAVPDETPPQYPTDDTKTGSLVGAGSGQEISTAAQTTKRRRTDDESSNSLPSPQRKKKSARTSSAVEATGDSICSRDQQQEGESDGSGRESHDITTTITTTTNNNNNNNNNNDSHNTSPTPTSTTPRDMHHSQDSIGEMRIKTEEQEEEEVKCEDDGGDGSEACLAALEVHLGHPDDPHQAKYDPSLPPGPPLLPQPYPSQPQSFEEIVSQALPGPSGLQGDGTGAGWEGSRGKGGDMASFHLQGFTQQMEVLEDSVHRMRGSVCAEGGLAAGGACTVGQYGMELIPPPPSLAPGSSSSSSSDPRLDLDTGRPYRMWRCLFPDCGYTTDRESWLKQHFRKHTGEKPYSCPFCSFRSAQKGNLNVHIKRVHYGGLQPQQQPKTQQQQQLQHQQPQLPLPPLQPTTSNAQSLSKPSSLSST</sequence>
<dbReference type="Pfam" id="PF00651">
    <property type="entry name" value="BTB"/>
    <property type="match status" value="1"/>
</dbReference>
<dbReference type="PROSITE" id="PS50157">
    <property type="entry name" value="ZINC_FINGER_C2H2_2"/>
    <property type="match status" value="2"/>
</dbReference>
<dbReference type="Gene3D" id="2.60.40.1360">
    <property type="match status" value="1"/>
</dbReference>
<dbReference type="FunFam" id="3.20.110.10:FF:000001">
    <property type="entry name" value="Alpha-mannosidase"/>
    <property type="match status" value="1"/>
</dbReference>
<protein>
    <recommendedName>
        <fullName evidence="4">alpha-mannosidase</fullName>
        <ecNumber evidence="4">3.2.1.24</ecNumber>
    </recommendedName>
</protein>
<dbReference type="InterPro" id="IPR013087">
    <property type="entry name" value="Znf_C2H2_type"/>
</dbReference>
<dbReference type="InterPro" id="IPR028995">
    <property type="entry name" value="Glyco_hydro_57/38_cen_sf"/>
</dbReference>
<dbReference type="EC" id="3.2.1.24" evidence="4"/>
<feature type="compositionally biased region" description="Basic and acidic residues" evidence="12">
    <location>
        <begin position="1276"/>
        <end position="1293"/>
    </location>
</feature>
<evidence type="ECO:0000256" key="2">
    <source>
        <dbReference type="ARBA" id="ARBA00001947"/>
    </source>
</evidence>
<keyword evidence="10" id="KW-0326">Glycosidase</keyword>
<keyword evidence="5" id="KW-0479">Metal-binding</keyword>
<dbReference type="InterPro" id="IPR015341">
    <property type="entry name" value="Glyco_hydro_38_cen"/>
</dbReference>
<evidence type="ECO:0000256" key="11">
    <source>
        <dbReference type="PROSITE-ProRule" id="PRU00042"/>
    </source>
</evidence>
<dbReference type="Pfam" id="PF09261">
    <property type="entry name" value="Alpha-mann_mid"/>
    <property type="match status" value="1"/>
</dbReference>
<feature type="compositionally biased region" description="Basic and acidic residues" evidence="12">
    <location>
        <begin position="1322"/>
        <end position="1331"/>
    </location>
</feature>
<dbReference type="InterPro" id="IPR027291">
    <property type="entry name" value="Glyco_hydro_38_N_sf"/>
</dbReference>
<dbReference type="Pfam" id="PF17677">
    <property type="entry name" value="Glyco_hydro38C2"/>
    <property type="match status" value="1"/>
</dbReference>
<evidence type="ECO:0000313" key="16">
    <source>
        <dbReference type="EMBL" id="KAK4302511.1"/>
    </source>
</evidence>
<dbReference type="InterPro" id="IPR037094">
    <property type="entry name" value="Glyco_hydro_38_cen_sf"/>
</dbReference>
<dbReference type="SUPFAM" id="SSF54695">
    <property type="entry name" value="POZ domain"/>
    <property type="match status" value="1"/>
</dbReference>
<evidence type="ECO:0000259" key="15">
    <source>
        <dbReference type="PROSITE" id="PS50157"/>
    </source>
</evidence>
<feature type="signal peptide" evidence="13">
    <location>
        <begin position="1"/>
        <end position="17"/>
    </location>
</feature>
<dbReference type="Gene3D" id="3.30.160.60">
    <property type="entry name" value="Classic Zinc Finger"/>
    <property type="match status" value="2"/>
</dbReference>
<keyword evidence="8" id="KW-1015">Disulfide bond</keyword>
<dbReference type="CDD" id="cd10810">
    <property type="entry name" value="GH38N_AMII_LAM_like"/>
    <property type="match status" value="1"/>
</dbReference>
<dbReference type="InterPro" id="IPR011682">
    <property type="entry name" value="Glyco_hydro_38_C"/>
</dbReference>
<dbReference type="SMART" id="SM00355">
    <property type="entry name" value="ZnF_C2H2"/>
    <property type="match status" value="2"/>
</dbReference>
<dbReference type="Proteomes" id="UP001292094">
    <property type="component" value="Unassembled WGS sequence"/>
</dbReference>
<dbReference type="EMBL" id="JAWZYT010002717">
    <property type="protein sequence ID" value="KAK4302511.1"/>
    <property type="molecule type" value="Genomic_DNA"/>
</dbReference>
<dbReference type="PANTHER" id="PTHR11607">
    <property type="entry name" value="ALPHA-MANNOSIDASE"/>
    <property type="match status" value="1"/>
</dbReference>
<dbReference type="SUPFAM" id="SSF74650">
    <property type="entry name" value="Galactose mutarotase-like"/>
    <property type="match status" value="1"/>
</dbReference>
<keyword evidence="9" id="KW-0325">Glycoprotein</keyword>
<keyword evidence="13" id="KW-0732">Signal</keyword>
<feature type="compositionally biased region" description="Basic and acidic residues" evidence="12">
    <location>
        <begin position="967"/>
        <end position="983"/>
    </location>
</feature>
<dbReference type="InterPro" id="IPR036236">
    <property type="entry name" value="Znf_C2H2_sf"/>
</dbReference>
<dbReference type="SUPFAM" id="SSF88713">
    <property type="entry name" value="Glycoside hydrolase/deacetylase"/>
    <property type="match status" value="1"/>
</dbReference>
<evidence type="ECO:0000256" key="5">
    <source>
        <dbReference type="ARBA" id="ARBA00022723"/>
    </source>
</evidence>
<evidence type="ECO:0000256" key="3">
    <source>
        <dbReference type="ARBA" id="ARBA00009792"/>
    </source>
</evidence>
<dbReference type="InterPro" id="IPR041147">
    <property type="entry name" value="GH38_C"/>
</dbReference>
<comment type="similarity">
    <text evidence="3">Belongs to the glycosyl hydrolase 38 family.</text>
</comment>
<proteinExistence type="inferred from homology"/>
<comment type="cofactor">
    <cofactor evidence="2">
        <name>Zn(2+)</name>
        <dbReference type="ChEBI" id="CHEBI:29105"/>
    </cofactor>
</comment>
<gene>
    <name evidence="16" type="ORF">Pmani_025408</name>
</gene>
<evidence type="ECO:0000256" key="7">
    <source>
        <dbReference type="ARBA" id="ARBA00022833"/>
    </source>
</evidence>
<dbReference type="GO" id="GO:0008270">
    <property type="term" value="F:zinc ion binding"/>
    <property type="evidence" value="ECO:0007669"/>
    <property type="project" value="UniProtKB-KW"/>
</dbReference>